<dbReference type="SUPFAM" id="SSF54637">
    <property type="entry name" value="Thioesterase/thiol ester dehydrase-isomerase"/>
    <property type="match status" value="1"/>
</dbReference>
<reference evidence="4 5" key="1">
    <citation type="submission" date="2020-02" db="EMBL/GenBank/DDBJ databases">
        <title>Broccoli isolated Pseudomonas sp.</title>
        <authorList>
            <person name="Fujikawa T."/>
            <person name="Sawada H."/>
        </authorList>
    </citation>
    <scope>NUCLEOTIDE SEQUENCE [LARGE SCALE GENOMIC DNA]</scope>
    <source>
        <strain evidence="3 5">MAFF212427</strain>
        <strain evidence="2 4">MAFF212428</strain>
    </source>
</reference>
<gene>
    <name evidence="2" type="ORF">G3435_06230</name>
    <name evidence="3" type="ORF">G3436_23980</name>
</gene>
<dbReference type="Proteomes" id="UP000482634">
    <property type="component" value="Unassembled WGS sequence"/>
</dbReference>
<dbReference type="EMBL" id="JAAHBU010000439">
    <property type="protein sequence ID" value="NER66357.1"/>
    <property type="molecule type" value="Genomic_DNA"/>
</dbReference>
<dbReference type="Proteomes" id="UP000480410">
    <property type="component" value="Unassembled WGS sequence"/>
</dbReference>
<dbReference type="GO" id="GO:0019171">
    <property type="term" value="F:(3R)-hydroxyacyl-[acyl-carrier-protein] dehydratase activity"/>
    <property type="evidence" value="ECO:0007669"/>
    <property type="project" value="TreeGrafter"/>
</dbReference>
<sequence length="270" mass="29361">MHRSELIISQDKCNTFAALAGTAVESAPAAGAALALGWHMLYLHETDPWLEPGVDGHPEARPHGVPAQLDKRMWASSQVELFAPIRVGEQLTLLRQPPAVTLKQGASGALAFVNEVTQVRRGDTTLLSETKTLVYRSATRPQRAGGAPAGPVQVPAAVLQKTVNLNEVTLFRYSSVLGVAHRIHYDYPYATAHEGYPGLLIHGPLIIQLLLDLYRPTAAGERPVRYQARGIRPNFLGSALTLNMGFHAEQVVLWASDQDHQPTLLIHVSA</sequence>
<dbReference type="InterPro" id="IPR029069">
    <property type="entry name" value="HotDog_dom_sf"/>
</dbReference>
<evidence type="ECO:0000259" key="1">
    <source>
        <dbReference type="Pfam" id="PF13452"/>
    </source>
</evidence>
<comment type="caution">
    <text evidence="3">The sequence shown here is derived from an EMBL/GenBank/DDBJ whole genome shotgun (WGS) entry which is preliminary data.</text>
</comment>
<accession>A0A6B3P379</accession>
<dbReference type="InterPro" id="IPR052741">
    <property type="entry name" value="Mitochondrial_HTD2"/>
</dbReference>
<evidence type="ECO:0000313" key="2">
    <source>
        <dbReference type="EMBL" id="NER59700.1"/>
    </source>
</evidence>
<proteinExistence type="predicted"/>
<dbReference type="AlphaFoldDB" id="A0A6B3P379"/>
<keyword evidence="5" id="KW-1185">Reference proteome</keyword>
<dbReference type="InterPro" id="IPR039569">
    <property type="entry name" value="FAS1-like_DH_region"/>
</dbReference>
<dbReference type="Gene3D" id="3.10.129.10">
    <property type="entry name" value="Hotdog Thioesterase"/>
    <property type="match status" value="1"/>
</dbReference>
<evidence type="ECO:0000313" key="3">
    <source>
        <dbReference type="EMBL" id="NER66357.1"/>
    </source>
</evidence>
<dbReference type="PANTHER" id="PTHR28152">
    <property type="entry name" value="HYDROXYACYL-THIOESTER DEHYDRATASE TYPE 2, MITOCHONDRIAL"/>
    <property type="match status" value="1"/>
</dbReference>
<dbReference type="RefSeq" id="WP_163950287.1">
    <property type="nucleotide sequence ID" value="NZ_JAAHBU010000439.1"/>
</dbReference>
<name>A0A6B3P379_9PSED</name>
<protein>
    <recommendedName>
        <fullName evidence="1">FAS1-like dehydratase domain-containing protein</fullName>
    </recommendedName>
</protein>
<dbReference type="Pfam" id="PF13452">
    <property type="entry name" value="FAS1_DH_region"/>
    <property type="match status" value="1"/>
</dbReference>
<evidence type="ECO:0000313" key="4">
    <source>
        <dbReference type="Proteomes" id="UP000480410"/>
    </source>
</evidence>
<evidence type="ECO:0000313" key="5">
    <source>
        <dbReference type="Proteomes" id="UP000482634"/>
    </source>
</evidence>
<organism evidence="3 5">
    <name type="scientific">Pseudomonas brassicae</name>
    <dbReference type="NCBI Taxonomy" id="2708063"/>
    <lineage>
        <taxon>Bacteria</taxon>
        <taxon>Pseudomonadati</taxon>
        <taxon>Pseudomonadota</taxon>
        <taxon>Gammaproteobacteria</taxon>
        <taxon>Pseudomonadales</taxon>
        <taxon>Pseudomonadaceae</taxon>
        <taxon>Pseudomonas</taxon>
    </lineage>
</organism>
<feature type="domain" description="FAS1-like dehydratase" evidence="1">
    <location>
        <begin position="63"/>
        <end position="120"/>
    </location>
</feature>
<dbReference type="PANTHER" id="PTHR28152:SF1">
    <property type="entry name" value="HYDROXYACYL-THIOESTER DEHYDRATASE TYPE 2, MITOCHONDRIAL"/>
    <property type="match status" value="1"/>
</dbReference>
<accession>A0A6M0D1N4</accession>
<dbReference type="EMBL" id="JAAHBV010000104">
    <property type="protein sequence ID" value="NER59700.1"/>
    <property type="molecule type" value="Genomic_DNA"/>
</dbReference>